<reference evidence="1" key="1">
    <citation type="submission" date="2020-05" db="EMBL/GenBank/DDBJ databases">
        <authorList>
            <person name="Chiriac C."/>
            <person name="Salcher M."/>
            <person name="Ghai R."/>
            <person name="Kavagutti S V."/>
        </authorList>
    </citation>
    <scope>NUCLEOTIDE SEQUENCE</scope>
</reference>
<sequence>MRTLAPLRFISVIEVASPVRNAPSVTMVLGPERMFEVLSASKTSVGFLAWISLIVFVRHLSQPVL</sequence>
<accession>A0A6J6X0X8</accession>
<dbReference type="EMBL" id="CAFAAB010000117">
    <property type="protein sequence ID" value="CAB4788868.1"/>
    <property type="molecule type" value="Genomic_DNA"/>
</dbReference>
<gene>
    <name evidence="1" type="ORF">UFOPK2958_01011</name>
</gene>
<dbReference type="AlphaFoldDB" id="A0A6J6X0X8"/>
<proteinExistence type="predicted"/>
<evidence type="ECO:0000313" key="1">
    <source>
        <dbReference type="EMBL" id="CAB4788868.1"/>
    </source>
</evidence>
<name>A0A6J6X0X8_9ZZZZ</name>
<organism evidence="1">
    <name type="scientific">freshwater metagenome</name>
    <dbReference type="NCBI Taxonomy" id="449393"/>
    <lineage>
        <taxon>unclassified sequences</taxon>
        <taxon>metagenomes</taxon>
        <taxon>ecological metagenomes</taxon>
    </lineage>
</organism>
<protein>
    <submittedName>
        <fullName evidence="1">Unannotated protein</fullName>
    </submittedName>
</protein>